<dbReference type="RefSeq" id="WP_092456547.1">
    <property type="nucleotide sequence ID" value="NZ_FPCJ01000001.1"/>
</dbReference>
<dbReference type="PANTHER" id="PTHR33507">
    <property type="entry name" value="INNER MEMBRANE PROTEIN YBBJ"/>
    <property type="match status" value="1"/>
</dbReference>
<evidence type="ECO:0000256" key="4">
    <source>
        <dbReference type="ARBA" id="ARBA00023136"/>
    </source>
</evidence>
<evidence type="ECO:0000259" key="6">
    <source>
        <dbReference type="Pfam" id="PF01957"/>
    </source>
</evidence>
<comment type="subcellular location">
    <subcellularLocation>
        <location evidence="1">Membrane</location>
        <topology evidence="1">Multi-pass membrane protein</topology>
    </subcellularLocation>
</comment>
<dbReference type="SUPFAM" id="SSF141322">
    <property type="entry name" value="NfeD domain-like"/>
    <property type="match status" value="1"/>
</dbReference>
<evidence type="ECO:0000256" key="2">
    <source>
        <dbReference type="ARBA" id="ARBA00022692"/>
    </source>
</evidence>
<evidence type="ECO:0000256" key="3">
    <source>
        <dbReference type="ARBA" id="ARBA00022989"/>
    </source>
</evidence>
<dbReference type="Gene3D" id="2.40.50.140">
    <property type="entry name" value="Nucleic acid-binding proteins"/>
    <property type="match status" value="1"/>
</dbReference>
<feature type="domain" description="NfeD-like C-terminal" evidence="6">
    <location>
        <begin position="368"/>
        <end position="422"/>
    </location>
</feature>
<feature type="transmembrane region" description="Helical" evidence="5">
    <location>
        <begin position="225"/>
        <end position="248"/>
    </location>
</feature>
<reference evidence="10" key="1">
    <citation type="submission" date="2016-10" db="EMBL/GenBank/DDBJ databases">
        <authorList>
            <person name="Varghese N."/>
            <person name="Submissions S."/>
        </authorList>
    </citation>
    <scope>NUCLEOTIDE SEQUENCE [LARGE SCALE GENOMIC DNA]</scope>
    <source>
        <strain evidence="10">DSM 14807</strain>
    </source>
</reference>
<feature type="transmembrane region" description="Helical" evidence="5">
    <location>
        <begin position="255"/>
        <end position="273"/>
    </location>
</feature>
<organism evidence="9 10">
    <name type="scientific">Thermoflavifilum thermophilum</name>
    <dbReference type="NCBI Taxonomy" id="1393122"/>
    <lineage>
        <taxon>Bacteria</taxon>
        <taxon>Pseudomonadati</taxon>
        <taxon>Bacteroidota</taxon>
        <taxon>Chitinophagia</taxon>
        <taxon>Chitinophagales</taxon>
        <taxon>Chitinophagaceae</taxon>
        <taxon>Thermoflavifilum</taxon>
    </lineage>
</organism>
<evidence type="ECO:0000259" key="7">
    <source>
        <dbReference type="Pfam" id="PF24961"/>
    </source>
</evidence>
<dbReference type="Pfam" id="PF25145">
    <property type="entry name" value="NfeD1b_N"/>
    <property type="match status" value="1"/>
</dbReference>
<accession>A0A1I7MZW0</accession>
<dbReference type="InterPro" id="IPR056738">
    <property type="entry name" value="NfeD1b_N"/>
</dbReference>
<evidence type="ECO:0000259" key="8">
    <source>
        <dbReference type="Pfam" id="PF25145"/>
    </source>
</evidence>
<dbReference type="AlphaFoldDB" id="A0A1I7MZW0"/>
<dbReference type="PANTHER" id="PTHR33507:SF4">
    <property type="entry name" value="NODULATION COMPETITIVENESS PROTEIN NFED"/>
    <property type="match status" value="1"/>
</dbReference>
<dbReference type="FunFam" id="3.90.226.10:FF:000089">
    <property type="entry name" value="Membrane-bound serine protease"/>
    <property type="match status" value="1"/>
</dbReference>
<dbReference type="CDD" id="cd07020">
    <property type="entry name" value="Clp_protease_NfeD_1"/>
    <property type="match status" value="1"/>
</dbReference>
<dbReference type="STRING" id="1393122.SAMN05660895_0227"/>
<keyword evidence="3 5" id="KW-1133">Transmembrane helix</keyword>
<dbReference type="InterPro" id="IPR002810">
    <property type="entry name" value="NfeD-like_C"/>
</dbReference>
<dbReference type="InterPro" id="IPR012340">
    <property type="entry name" value="NA-bd_OB-fold"/>
</dbReference>
<feature type="transmembrane region" description="Helical" evidence="5">
    <location>
        <begin position="333"/>
        <end position="356"/>
    </location>
</feature>
<feature type="transmembrane region" description="Helical" evidence="5">
    <location>
        <begin position="279"/>
        <end position="297"/>
    </location>
</feature>
<feature type="transmembrane region" description="Helical" evidence="5">
    <location>
        <begin position="304"/>
        <end position="321"/>
    </location>
</feature>
<dbReference type="Pfam" id="PF01957">
    <property type="entry name" value="NfeD"/>
    <property type="match status" value="1"/>
</dbReference>
<dbReference type="InterPro" id="IPR029045">
    <property type="entry name" value="ClpP/crotonase-like_dom_sf"/>
</dbReference>
<dbReference type="InterPro" id="IPR056739">
    <property type="entry name" value="NfeD_membrane"/>
</dbReference>
<keyword evidence="9" id="KW-0645">Protease</keyword>
<dbReference type="Pfam" id="PF24961">
    <property type="entry name" value="NfeD_membrane"/>
    <property type="match status" value="1"/>
</dbReference>
<keyword evidence="2 5" id="KW-0812">Transmembrane</keyword>
<gene>
    <name evidence="9" type="ORF">SAMN05660895_0227</name>
</gene>
<sequence length="428" mass="45337">MGRIFWGILCVMFFVPGYGQRVLSLTLDGAINPATAQYVHRGIEKAVQMRAEAVLIHLNTPGGLLESTRQIVGDMLDASVPVIVYVAPAGAHAGSAGVFVTLAGHVAAMAPGTNLGAAHPVSMGEQVDSVMNEKMTNDAAAFIRTIAEKRHRNFTWAEQAVRNSVSITETEALREHVIDLIADRDADLLQQADGRRVALAAGDTVTLHTAHATLDPLPMTTTEKILALISDPNVAYVLLLLGMFGILFELYNPGGVLPGIIGVICLIVAFYAMNALPVNYAGVGLIIFSVILFLLEIKIASHGALALGGMISLLLGSMMLIKPDSSFDVIRLSGSVILFSVLLTALFFFVVIGIGLKAQQFKPVTGIQGMVGEKGIALTSLNPEGQVRVHGERWNAIAVGGSIAAGEMIEVVRVDNLTLHVKSVTSSS</sequence>
<evidence type="ECO:0000256" key="5">
    <source>
        <dbReference type="SAM" id="Phobius"/>
    </source>
</evidence>
<dbReference type="InterPro" id="IPR052165">
    <property type="entry name" value="Membrane_assoc_protease"/>
</dbReference>
<dbReference type="Gene3D" id="3.90.226.10">
    <property type="entry name" value="2-enoyl-CoA Hydratase, Chain A, domain 1"/>
    <property type="match status" value="1"/>
</dbReference>
<evidence type="ECO:0000313" key="10">
    <source>
        <dbReference type="Proteomes" id="UP000199537"/>
    </source>
</evidence>
<dbReference type="Proteomes" id="UP000199537">
    <property type="component" value="Unassembled WGS sequence"/>
</dbReference>
<dbReference type="OrthoDB" id="9806253at2"/>
<dbReference type="GO" id="GO:0016020">
    <property type="term" value="C:membrane"/>
    <property type="evidence" value="ECO:0007669"/>
    <property type="project" value="UniProtKB-SubCell"/>
</dbReference>
<feature type="domain" description="NfeD1b N-terminal" evidence="8">
    <location>
        <begin position="26"/>
        <end position="185"/>
    </location>
</feature>
<keyword evidence="4 5" id="KW-0472">Membrane</keyword>
<dbReference type="EMBL" id="FPCJ01000001">
    <property type="protein sequence ID" value="SFV27970.1"/>
    <property type="molecule type" value="Genomic_DNA"/>
</dbReference>
<dbReference type="SUPFAM" id="SSF52096">
    <property type="entry name" value="ClpP/crotonase"/>
    <property type="match status" value="1"/>
</dbReference>
<feature type="domain" description="NfeD integral membrane" evidence="7">
    <location>
        <begin position="233"/>
        <end position="351"/>
    </location>
</feature>
<dbReference type="GO" id="GO:0008233">
    <property type="term" value="F:peptidase activity"/>
    <property type="evidence" value="ECO:0007669"/>
    <property type="project" value="UniProtKB-KW"/>
</dbReference>
<name>A0A1I7MZW0_9BACT</name>
<dbReference type="GO" id="GO:0006508">
    <property type="term" value="P:proteolysis"/>
    <property type="evidence" value="ECO:0007669"/>
    <property type="project" value="UniProtKB-KW"/>
</dbReference>
<protein>
    <submittedName>
        <fullName evidence="9">Membrane-bound serine protease (ClpP class)</fullName>
    </submittedName>
</protein>
<keyword evidence="10" id="KW-1185">Reference proteome</keyword>
<evidence type="ECO:0000256" key="1">
    <source>
        <dbReference type="ARBA" id="ARBA00004141"/>
    </source>
</evidence>
<evidence type="ECO:0000313" key="9">
    <source>
        <dbReference type="EMBL" id="SFV27970.1"/>
    </source>
</evidence>
<proteinExistence type="predicted"/>
<keyword evidence="9" id="KW-0378">Hydrolase</keyword>